<feature type="compositionally biased region" description="Low complexity" evidence="1">
    <location>
        <begin position="302"/>
        <end position="311"/>
    </location>
</feature>
<name>A0ABT5BFE3_9BACT</name>
<proteinExistence type="predicted"/>
<feature type="compositionally biased region" description="Low complexity" evidence="1">
    <location>
        <begin position="152"/>
        <end position="166"/>
    </location>
</feature>
<protein>
    <submittedName>
        <fullName evidence="2">Uncharacterized protein</fullName>
    </submittedName>
</protein>
<feature type="compositionally biased region" description="Basic and acidic residues" evidence="1">
    <location>
        <begin position="210"/>
        <end position="230"/>
    </location>
</feature>
<sequence length="324" mass="33826">MTGLIGRLQRRAEGGGAAMLPYIAERPADPRFGPTSPLAEFAGEPVVDPFAESVPLVEPPSVTAERPAFAALPASVTTPRPAFATASAAAPVRTERIVERTHPIAEAHPVVVAAPASPPVEPVPRDSTAVVAPPVPELTSARTIQQSERTPARGATTTTAITAPPAEYVPRDTSDAPPLAAPSRLVQRSLAEARPGVQPSAPLPAGTLEGRSEVRLPARPEGRSEVRLPARLEPLAPRAAANPVEHSVPRLEPRPRDPAPPSEAAPESAGPRVVIGNLHIEVVRSPAPAAPRREPARREAPRAAAPAAAKPTTRRRTIFGLGQL</sequence>
<evidence type="ECO:0000313" key="2">
    <source>
        <dbReference type="EMBL" id="MDC0672864.1"/>
    </source>
</evidence>
<reference evidence="2 3" key="1">
    <citation type="submission" date="2022-11" db="EMBL/GenBank/DDBJ databases">
        <title>Minimal conservation of predation-associated metabolite biosynthetic gene clusters underscores biosynthetic potential of Myxococcota including descriptions for ten novel species: Archangium lansinium sp. nov., Myxococcus landrumus sp. nov., Nannocystis bai.</title>
        <authorList>
            <person name="Ahearne A."/>
            <person name="Stevens C."/>
            <person name="Dowd S."/>
        </authorList>
    </citation>
    <scope>NUCLEOTIDE SEQUENCE [LARGE SCALE GENOMIC DNA]</scope>
    <source>
        <strain evidence="2 3">NCELM</strain>
    </source>
</reference>
<feature type="region of interest" description="Disordered" evidence="1">
    <location>
        <begin position="143"/>
        <end position="179"/>
    </location>
</feature>
<feature type="region of interest" description="Disordered" evidence="1">
    <location>
        <begin position="191"/>
        <end position="270"/>
    </location>
</feature>
<feature type="compositionally biased region" description="Basic and acidic residues" evidence="1">
    <location>
        <begin position="247"/>
        <end position="257"/>
    </location>
</feature>
<gene>
    <name evidence="2" type="ORF">POL58_34240</name>
</gene>
<comment type="caution">
    <text evidence="2">The sequence shown here is derived from an EMBL/GenBank/DDBJ whole genome shotgun (WGS) entry which is preliminary data.</text>
</comment>
<dbReference type="Proteomes" id="UP001217838">
    <property type="component" value="Unassembled WGS sequence"/>
</dbReference>
<dbReference type="RefSeq" id="WP_272005005.1">
    <property type="nucleotide sequence ID" value="NZ_JAQNDN010000020.1"/>
</dbReference>
<dbReference type="EMBL" id="JAQNDN010000020">
    <property type="protein sequence ID" value="MDC0672864.1"/>
    <property type="molecule type" value="Genomic_DNA"/>
</dbReference>
<keyword evidence="3" id="KW-1185">Reference proteome</keyword>
<evidence type="ECO:0000313" key="3">
    <source>
        <dbReference type="Proteomes" id="UP001217838"/>
    </source>
</evidence>
<feature type="compositionally biased region" description="Low complexity" evidence="1">
    <location>
        <begin position="231"/>
        <end position="241"/>
    </location>
</feature>
<accession>A0ABT5BFE3</accession>
<feature type="compositionally biased region" description="Basic and acidic residues" evidence="1">
    <location>
        <begin position="291"/>
        <end position="301"/>
    </location>
</feature>
<evidence type="ECO:0000256" key="1">
    <source>
        <dbReference type="SAM" id="MobiDB-lite"/>
    </source>
</evidence>
<feature type="region of interest" description="Disordered" evidence="1">
    <location>
        <begin position="284"/>
        <end position="324"/>
    </location>
</feature>
<organism evidence="2 3">
    <name type="scientific">Nannocystis radixulma</name>
    <dbReference type="NCBI Taxonomy" id="2995305"/>
    <lineage>
        <taxon>Bacteria</taxon>
        <taxon>Pseudomonadati</taxon>
        <taxon>Myxococcota</taxon>
        <taxon>Polyangia</taxon>
        <taxon>Nannocystales</taxon>
        <taxon>Nannocystaceae</taxon>
        <taxon>Nannocystis</taxon>
    </lineage>
</organism>